<proteinExistence type="predicted"/>
<evidence type="ECO:0000256" key="2">
    <source>
        <dbReference type="SAM" id="SignalP"/>
    </source>
</evidence>
<evidence type="ECO:0000313" key="4">
    <source>
        <dbReference type="Proteomes" id="UP000241769"/>
    </source>
</evidence>
<feature type="transmembrane region" description="Helical" evidence="1">
    <location>
        <begin position="217"/>
        <end position="236"/>
    </location>
</feature>
<sequence>MASKHHAVWISLLLLGIYQSTLAQHCTDCQGRGKCQDDGTCRCFGAYDYPTSENGTLLTDSCGHSALLENERGVKAMRIITAILSSVLIFLICSRLFLEIRFASPTVVAGQTNIRRVVQFSLSVNLFICLFMFLLSALDWWGTYNIMPFHFYNAIWMLIDWLFIVLFTGLLLHWAELYQKTMKSIKQRDMMMKVNSNYQGELTVEQVMTKLTFLQRFKIPFILVTVISGSVWVGRIVGNYKIWTVSAWRTFYPFEWSFFSTVWLLFGIIFTVYGIRLCRVMPEMMAHKMKMMTFKMIAVLMLQILAALHTVISNVVEHDTSKTIMRRDAITWTVRLLVCFIILEIHMPLTKIRYWFSSKLLHSSTTARSGSGKTGSAGSRTEIDLVPVSSTICCAGSLMSKLAHLRWTGPLLSSHAKSEGEDAYGGPVVLFGSVSGRTLLIFSVLLCVLLRMAS</sequence>
<dbReference type="EMBL" id="MDYQ01000035">
    <property type="protein sequence ID" value="PRP86094.1"/>
    <property type="molecule type" value="Genomic_DNA"/>
</dbReference>
<keyword evidence="1" id="KW-1133">Transmembrane helix</keyword>
<feature type="chain" id="PRO_5015178273" description="THH1/TOM1/TOM3 domain-containing protein" evidence="2">
    <location>
        <begin position="24"/>
        <end position="454"/>
    </location>
</feature>
<comment type="caution">
    <text evidence="3">The sequence shown here is derived from an EMBL/GenBank/DDBJ whole genome shotgun (WGS) entry which is preliminary data.</text>
</comment>
<feature type="signal peptide" evidence="2">
    <location>
        <begin position="1"/>
        <end position="23"/>
    </location>
</feature>
<evidence type="ECO:0000256" key="1">
    <source>
        <dbReference type="SAM" id="Phobius"/>
    </source>
</evidence>
<feature type="transmembrane region" description="Helical" evidence="1">
    <location>
        <begin position="256"/>
        <end position="275"/>
    </location>
</feature>
<organism evidence="3 4">
    <name type="scientific">Planoprotostelium fungivorum</name>
    <dbReference type="NCBI Taxonomy" id="1890364"/>
    <lineage>
        <taxon>Eukaryota</taxon>
        <taxon>Amoebozoa</taxon>
        <taxon>Evosea</taxon>
        <taxon>Variosea</taxon>
        <taxon>Cavosteliida</taxon>
        <taxon>Cavosteliaceae</taxon>
        <taxon>Planoprotostelium</taxon>
    </lineage>
</organism>
<name>A0A2P6NQ56_9EUKA</name>
<feature type="transmembrane region" description="Helical" evidence="1">
    <location>
        <begin position="296"/>
        <end position="317"/>
    </location>
</feature>
<reference evidence="3 4" key="1">
    <citation type="journal article" date="2018" name="Genome Biol. Evol.">
        <title>Multiple Roots of Fruiting Body Formation in Amoebozoa.</title>
        <authorList>
            <person name="Hillmann F."/>
            <person name="Forbes G."/>
            <person name="Novohradska S."/>
            <person name="Ferling I."/>
            <person name="Riege K."/>
            <person name="Groth M."/>
            <person name="Westermann M."/>
            <person name="Marz M."/>
            <person name="Spaller T."/>
            <person name="Winckler T."/>
            <person name="Schaap P."/>
            <person name="Glockner G."/>
        </authorList>
    </citation>
    <scope>NUCLEOTIDE SEQUENCE [LARGE SCALE GENOMIC DNA]</scope>
    <source>
        <strain evidence="3 4">Jena</strain>
    </source>
</reference>
<feature type="transmembrane region" description="Helical" evidence="1">
    <location>
        <begin position="154"/>
        <end position="175"/>
    </location>
</feature>
<evidence type="ECO:0008006" key="5">
    <source>
        <dbReference type="Google" id="ProtNLM"/>
    </source>
</evidence>
<keyword evidence="4" id="KW-1185">Reference proteome</keyword>
<gene>
    <name evidence="3" type="ORF">PROFUN_03081</name>
</gene>
<feature type="transmembrane region" description="Helical" evidence="1">
    <location>
        <begin position="76"/>
        <end position="98"/>
    </location>
</feature>
<evidence type="ECO:0000313" key="3">
    <source>
        <dbReference type="EMBL" id="PRP86094.1"/>
    </source>
</evidence>
<keyword evidence="2" id="KW-0732">Signal</keyword>
<dbReference type="InParanoid" id="A0A2P6NQ56"/>
<keyword evidence="1" id="KW-0472">Membrane</keyword>
<accession>A0A2P6NQ56</accession>
<feature type="transmembrane region" description="Helical" evidence="1">
    <location>
        <begin position="424"/>
        <end position="450"/>
    </location>
</feature>
<dbReference type="AlphaFoldDB" id="A0A2P6NQ56"/>
<protein>
    <recommendedName>
        <fullName evidence="5">THH1/TOM1/TOM3 domain-containing protein</fullName>
    </recommendedName>
</protein>
<dbReference type="Proteomes" id="UP000241769">
    <property type="component" value="Unassembled WGS sequence"/>
</dbReference>
<keyword evidence="1" id="KW-0812">Transmembrane</keyword>
<feature type="transmembrane region" description="Helical" evidence="1">
    <location>
        <begin position="118"/>
        <end position="142"/>
    </location>
</feature>